<sequence length="534" mass="59668">MAVDCMMPRPSYSTGDSVQTTRDDIPTSDPVQAEEQTHDTDTALPQLPSRRPASPYTPLRISESSTRAGNLRQRAPYSFQTQDPRNPAHRRTGSTLKTVMRRIFTRKRRSQSEESDDNVNISQAPSYTGDGSLLGLQNSVGSKPSRPPLQKDTFRPTTLQAVPDGLEAIPRRRRRATLPSLVFSDGEPREAIEAVVHSGKSMRDRQTYDPSVSHSQEDLRTSSAVRVNRRSRSTNALRALSNDHRMSPIQWKQSSAEINGTVSDSEVSRRPLTASTVESASKASTAPSVVEEQESIAPNIGHLVNSIHHDENASLEQRLTTLEVKLIDLEFAIARMQTRGGSTTPGDKPRSKKSPTSDIGQHRHVRKRSSSYFPPVESFNGYHTAEEDRPLSMTTIRPSTLHRSRTLQVPSSTSLADYNGISIEQYSALVMLLRREQSARRNLESQVSSLRDDIQQLQRVARDSMAIGTMYPIQSEQDVLRFRSRDRSTSTSPSANKIGSPYDSDSDWDRSDVSYAREHFLDRSKPKIELASMI</sequence>
<evidence type="ECO:0000256" key="1">
    <source>
        <dbReference type="SAM" id="Coils"/>
    </source>
</evidence>
<feature type="region of interest" description="Disordered" evidence="2">
    <location>
        <begin position="196"/>
        <end position="223"/>
    </location>
</feature>
<feature type="region of interest" description="Disordered" evidence="2">
    <location>
        <begin position="254"/>
        <end position="292"/>
    </location>
</feature>
<feature type="compositionally biased region" description="Polar residues" evidence="2">
    <location>
        <begin position="11"/>
        <end position="20"/>
    </location>
</feature>
<evidence type="ECO:0000313" key="3">
    <source>
        <dbReference type="EMBL" id="RJE18940.1"/>
    </source>
</evidence>
<feature type="region of interest" description="Disordered" evidence="2">
    <location>
        <begin position="482"/>
        <end position="509"/>
    </location>
</feature>
<feature type="compositionally biased region" description="Basic residues" evidence="2">
    <location>
        <begin position="99"/>
        <end position="109"/>
    </location>
</feature>
<evidence type="ECO:0000256" key="2">
    <source>
        <dbReference type="SAM" id="MobiDB-lite"/>
    </source>
</evidence>
<dbReference type="STRING" id="2070753.A0A3A2Z8I6"/>
<dbReference type="OrthoDB" id="5428925at2759"/>
<proteinExistence type="predicted"/>
<organism evidence="3 4">
    <name type="scientific">Aspergillus sclerotialis</name>
    <dbReference type="NCBI Taxonomy" id="2070753"/>
    <lineage>
        <taxon>Eukaryota</taxon>
        <taxon>Fungi</taxon>
        <taxon>Dikarya</taxon>
        <taxon>Ascomycota</taxon>
        <taxon>Pezizomycotina</taxon>
        <taxon>Eurotiomycetes</taxon>
        <taxon>Eurotiomycetidae</taxon>
        <taxon>Eurotiales</taxon>
        <taxon>Aspergillaceae</taxon>
        <taxon>Aspergillus</taxon>
        <taxon>Aspergillus subgen. Polypaecilum</taxon>
    </lineage>
</organism>
<keyword evidence="1" id="KW-0175">Coiled coil</keyword>
<comment type="caution">
    <text evidence="3">The sequence shown here is derived from an EMBL/GenBank/DDBJ whole genome shotgun (WGS) entry which is preliminary data.</text>
</comment>
<dbReference type="EMBL" id="MVGC01000471">
    <property type="protein sequence ID" value="RJE18940.1"/>
    <property type="molecule type" value="Genomic_DNA"/>
</dbReference>
<feature type="compositionally biased region" description="Polar residues" evidence="2">
    <location>
        <begin position="273"/>
        <end position="287"/>
    </location>
</feature>
<gene>
    <name evidence="3" type="ORF">PHISCL_08727</name>
</gene>
<keyword evidence="4" id="KW-1185">Reference proteome</keyword>
<feature type="coiled-coil region" evidence="1">
    <location>
        <begin position="433"/>
        <end position="460"/>
    </location>
</feature>
<protein>
    <submittedName>
        <fullName evidence="3">Uncharacterized protein</fullName>
    </submittedName>
</protein>
<dbReference type="Proteomes" id="UP000266188">
    <property type="component" value="Unassembled WGS sequence"/>
</dbReference>
<dbReference type="AlphaFoldDB" id="A0A3A2Z8I6"/>
<feature type="region of interest" description="Disordered" evidence="2">
    <location>
        <begin position="1"/>
        <end position="158"/>
    </location>
</feature>
<feature type="region of interest" description="Disordered" evidence="2">
    <location>
        <begin position="337"/>
        <end position="408"/>
    </location>
</feature>
<evidence type="ECO:0000313" key="4">
    <source>
        <dbReference type="Proteomes" id="UP000266188"/>
    </source>
</evidence>
<name>A0A3A2Z8I6_9EURO</name>
<feature type="compositionally biased region" description="Polar residues" evidence="2">
    <location>
        <begin position="254"/>
        <end position="265"/>
    </location>
</feature>
<reference evidence="4" key="1">
    <citation type="submission" date="2017-02" db="EMBL/GenBank/DDBJ databases">
        <authorList>
            <person name="Tafer H."/>
            <person name="Lopandic K."/>
        </authorList>
    </citation>
    <scope>NUCLEOTIDE SEQUENCE [LARGE SCALE GENOMIC DNA]</scope>
    <source>
        <strain evidence="4">CBS 366.77</strain>
    </source>
</reference>
<accession>A0A3A2Z8I6</accession>